<sequence>MLNSIFPLIPILMETTVVKGFGSIITESFGRAGFTLSRRLLASRCYHIVGFGQLVLTPGTKARDRTRTEAYRAPQLVTCHRERVTPIRSSLQLIWKQSSSILAIPILISFR</sequence>
<accession>A0ABQ9IE11</accession>
<gene>
    <name evidence="1" type="ORF">PR048_000226</name>
</gene>
<keyword evidence="2" id="KW-1185">Reference proteome</keyword>
<protein>
    <submittedName>
        <fullName evidence="1">Uncharacterized protein</fullName>
    </submittedName>
</protein>
<comment type="caution">
    <text evidence="1">The sequence shown here is derived from an EMBL/GenBank/DDBJ whole genome shotgun (WGS) entry which is preliminary data.</text>
</comment>
<dbReference type="Proteomes" id="UP001159363">
    <property type="component" value="Chromosome 1"/>
</dbReference>
<evidence type="ECO:0000313" key="1">
    <source>
        <dbReference type="EMBL" id="KAJ8894919.1"/>
    </source>
</evidence>
<reference evidence="1 2" key="1">
    <citation type="submission" date="2023-02" db="EMBL/GenBank/DDBJ databases">
        <title>LHISI_Scaffold_Assembly.</title>
        <authorList>
            <person name="Stuart O.P."/>
            <person name="Cleave R."/>
            <person name="Magrath M.J.L."/>
            <person name="Mikheyev A.S."/>
        </authorList>
    </citation>
    <scope>NUCLEOTIDE SEQUENCE [LARGE SCALE GENOMIC DNA]</scope>
    <source>
        <strain evidence="1">Daus_M_001</strain>
        <tissue evidence="1">Leg muscle</tissue>
    </source>
</reference>
<dbReference type="EMBL" id="JARBHB010000001">
    <property type="protein sequence ID" value="KAJ8894919.1"/>
    <property type="molecule type" value="Genomic_DNA"/>
</dbReference>
<proteinExistence type="predicted"/>
<name>A0ABQ9IE11_9NEOP</name>
<evidence type="ECO:0000313" key="2">
    <source>
        <dbReference type="Proteomes" id="UP001159363"/>
    </source>
</evidence>
<organism evidence="1 2">
    <name type="scientific">Dryococelus australis</name>
    <dbReference type="NCBI Taxonomy" id="614101"/>
    <lineage>
        <taxon>Eukaryota</taxon>
        <taxon>Metazoa</taxon>
        <taxon>Ecdysozoa</taxon>
        <taxon>Arthropoda</taxon>
        <taxon>Hexapoda</taxon>
        <taxon>Insecta</taxon>
        <taxon>Pterygota</taxon>
        <taxon>Neoptera</taxon>
        <taxon>Polyneoptera</taxon>
        <taxon>Phasmatodea</taxon>
        <taxon>Verophasmatodea</taxon>
        <taxon>Anareolatae</taxon>
        <taxon>Phasmatidae</taxon>
        <taxon>Eurycanthinae</taxon>
        <taxon>Dryococelus</taxon>
    </lineage>
</organism>